<dbReference type="EnsemblMetazoa" id="ENSAATROPT005261">
    <property type="protein sequence ID" value="ENSAATROPP004900"/>
    <property type="gene ID" value="ENSAATROPG004225"/>
</dbReference>
<name>A0AAG5D1W9_ANOAO</name>
<dbReference type="Proteomes" id="UP000075880">
    <property type="component" value="Unassembled WGS sequence"/>
</dbReference>
<reference evidence="2" key="1">
    <citation type="submission" date="2024-04" db="UniProtKB">
        <authorList>
            <consortium name="EnsemblMetazoa"/>
        </authorList>
    </citation>
    <scope>IDENTIFICATION</scope>
    <source>
        <strain evidence="2">EBRO</strain>
    </source>
</reference>
<protein>
    <submittedName>
        <fullName evidence="2">Uncharacterized protein</fullName>
    </submittedName>
</protein>
<evidence type="ECO:0000256" key="1">
    <source>
        <dbReference type="SAM" id="MobiDB-lite"/>
    </source>
</evidence>
<sequence length="118" mass="13165">MCRVICHLTVPILTNINKTRVVQCLFTVFCSVAVHQCGMEKQPLFSSTLLVIRKGRRNHHSLTIRGLRLRNTCIRGKIVGSMLPLELPDCGRCQHMKAGDDPKRASIREEGKVGKANG</sequence>
<feature type="region of interest" description="Disordered" evidence="1">
    <location>
        <begin position="97"/>
        <end position="118"/>
    </location>
</feature>
<dbReference type="AlphaFoldDB" id="A0AAG5D1W9"/>
<organism evidence="2 3">
    <name type="scientific">Anopheles atroparvus</name>
    <name type="common">European mosquito</name>
    <dbReference type="NCBI Taxonomy" id="41427"/>
    <lineage>
        <taxon>Eukaryota</taxon>
        <taxon>Metazoa</taxon>
        <taxon>Ecdysozoa</taxon>
        <taxon>Arthropoda</taxon>
        <taxon>Hexapoda</taxon>
        <taxon>Insecta</taxon>
        <taxon>Pterygota</taxon>
        <taxon>Neoptera</taxon>
        <taxon>Endopterygota</taxon>
        <taxon>Diptera</taxon>
        <taxon>Nematocera</taxon>
        <taxon>Culicoidea</taxon>
        <taxon>Culicidae</taxon>
        <taxon>Anophelinae</taxon>
        <taxon>Anopheles</taxon>
    </lineage>
</organism>
<keyword evidence="3" id="KW-1185">Reference proteome</keyword>
<proteinExistence type="predicted"/>
<evidence type="ECO:0000313" key="3">
    <source>
        <dbReference type="Proteomes" id="UP000075880"/>
    </source>
</evidence>
<accession>A0AAG5D1W9</accession>
<evidence type="ECO:0000313" key="2">
    <source>
        <dbReference type="EnsemblMetazoa" id="ENSAATROPP004900"/>
    </source>
</evidence>